<dbReference type="RefSeq" id="WP_054533938.1">
    <property type="nucleotide sequence ID" value="NZ_LGKP01000013.1"/>
</dbReference>
<dbReference type="Proteomes" id="UP000050277">
    <property type="component" value="Unassembled WGS sequence"/>
</dbReference>
<evidence type="ECO:0008006" key="3">
    <source>
        <dbReference type="Google" id="ProtNLM"/>
    </source>
</evidence>
<organism evidence="1 2">
    <name type="scientific">Herpetosiphon geysericola</name>
    <dbReference type="NCBI Taxonomy" id="70996"/>
    <lineage>
        <taxon>Bacteria</taxon>
        <taxon>Bacillati</taxon>
        <taxon>Chloroflexota</taxon>
        <taxon>Chloroflexia</taxon>
        <taxon>Herpetosiphonales</taxon>
        <taxon>Herpetosiphonaceae</taxon>
        <taxon>Herpetosiphon</taxon>
    </lineage>
</organism>
<dbReference type="STRING" id="70996.SE18_08145"/>
<comment type="caution">
    <text evidence="1">The sequence shown here is derived from an EMBL/GenBank/DDBJ whole genome shotgun (WGS) entry which is preliminary data.</text>
</comment>
<accession>A0A0P6Z061</accession>
<dbReference type="PATRIC" id="fig|70996.4.peg.863"/>
<dbReference type="EMBL" id="LGKP01000013">
    <property type="protein sequence ID" value="KPL90169.1"/>
    <property type="molecule type" value="Genomic_DNA"/>
</dbReference>
<dbReference type="AlphaFoldDB" id="A0A0P6Z061"/>
<reference evidence="1 2" key="1">
    <citation type="submission" date="2015-07" db="EMBL/GenBank/DDBJ databases">
        <title>Whole genome sequence of Herpetosiphon geysericola DSM 7119.</title>
        <authorList>
            <person name="Hemp J."/>
            <person name="Ward L.M."/>
            <person name="Pace L.A."/>
            <person name="Fischer W.W."/>
        </authorList>
    </citation>
    <scope>NUCLEOTIDE SEQUENCE [LARGE SCALE GENOMIC DNA]</scope>
    <source>
        <strain evidence="1 2">DSM 7119</strain>
    </source>
</reference>
<keyword evidence="2" id="KW-1185">Reference proteome</keyword>
<name>A0A0P6Z061_9CHLR</name>
<evidence type="ECO:0000313" key="1">
    <source>
        <dbReference type="EMBL" id="KPL90169.1"/>
    </source>
</evidence>
<gene>
    <name evidence="1" type="ORF">SE18_08145</name>
</gene>
<evidence type="ECO:0000313" key="2">
    <source>
        <dbReference type="Proteomes" id="UP000050277"/>
    </source>
</evidence>
<dbReference type="OrthoDB" id="9814791at2"/>
<protein>
    <recommendedName>
        <fullName evidence="3">DUF1579 domain-containing protein</fullName>
    </recommendedName>
</protein>
<sequence length="161" mass="18535">MALERLAAAPTDFDFVLGDWNVRHRRLKDRLVGSTEWIEFTGQMSTQAVLGGYGNVEDNLLNLPEGPYRAIAIRSFNPQTMSWSIWWLDGRMPGQLDVPVVGNFVDEVGTFYADDTLRGKPIKVRFLWFAVTPDELRWEQAFSADNGDTWETNWIMEFSRI</sequence>
<proteinExistence type="predicted"/>